<evidence type="ECO:0000313" key="4">
    <source>
        <dbReference type="Proteomes" id="UP000801492"/>
    </source>
</evidence>
<dbReference type="Pfam" id="PF14223">
    <property type="entry name" value="Retrotran_gag_2"/>
    <property type="match status" value="1"/>
</dbReference>
<proteinExistence type="predicted"/>
<gene>
    <name evidence="3" type="ORF">ILUMI_00011</name>
</gene>
<keyword evidence="1" id="KW-0175">Coiled coil</keyword>
<dbReference type="Pfam" id="PF22936">
    <property type="entry name" value="Pol_BBD"/>
    <property type="match status" value="1"/>
</dbReference>
<comment type="caution">
    <text evidence="3">The sequence shown here is derived from an EMBL/GenBank/DDBJ whole genome shotgun (WGS) entry which is preliminary data.</text>
</comment>
<dbReference type="Proteomes" id="UP000801492">
    <property type="component" value="Unassembled WGS sequence"/>
</dbReference>
<keyword evidence="4" id="KW-1185">Reference proteome</keyword>
<evidence type="ECO:0000259" key="2">
    <source>
        <dbReference type="Pfam" id="PF22936"/>
    </source>
</evidence>
<dbReference type="InterPro" id="IPR054722">
    <property type="entry name" value="PolX-like_BBD"/>
</dbReference>
<organism evidence="3 4">
    <name type="scientific">Ignelater luminosus</name>
    <name type="common">Cucubano</name>
    <name type="synonym">Pyrophorus luminosus</name>
    <dbReference type="NCBI Taxonomy" id="2038154"/>
    <lineage>
        <taxon>Eukaryota</taxon>
        <taxon>Metazoa</taxon>
        <taxon>Ecdysozoa</taxon>
        <taxon>Arthropoda</taxon>
        <taxon>Hexapoda</taxon>
        <taxon>Insecta</taxon>
        <taxon>Pterygota</taxon>
        <taxon>Neoptera</taxon>
        <taxon>Endopterygota</taxon>
        <taxon>Coleoptera</taxon>
        <taxon>Polyphaga</taxon>
        <taxon>Elateriformia</taxon>
        <taxon>Elateroidea</taxon>
        <taxon>Elateridae</taxon>
        <taxon>Agrypninae</taxon>
        <taxon>Pyrophorini</taxon>
        <taxon>Ignelater</taxon>
    </lineage>
</organism>
<reference evidence="3" key="1">
    <citation type="submission" date="2019-08" db="EMBL/GenBank/DDBJ databases">
        <title>The genome of the North American firefly Photinus pyralis.</title>
        <authorList>
            <consortium name="Photinus pyralis genome working group"/>
            <person name="Fallon T.R."/>
            <person name="Sander Lower S.E."/>
            <person name="Weng J.-K."/>
        </authorList>
    </citation>
    <scope>NUCLEOTIDE SEQUENCE</scope>
    <source>
        <strain evidence="3">TRF0915ILg1</strain>
        <tissue evidence="3">Whole body</tissue>
    </source>
</reference>
<name>A0A8K0DHB5_IGNLU</name>
<dbReference type="OrthoDB" id="10115764at2759"/>
<feature type="domain" description="Retrovirus-related Pol polyprotein from transposon TNT 1-94-like beta-barrel" evidence="2">
    <location>
        <begin position="347"/>
        <end position="394"/>
    </location>
</feature>
<protein>
    <recommendedName>
        <fullName evidence="2">Retrovirus-related Pol polyprotein from transposon TNT 1-94-like beta-barrel domain-containing protein</fullName>
    </recommendedName>
</protein>
<evidence type="ECO:0000256" key="1">
    <source>
        <dbReference type="SAM" id="Coils"/>
    </source>
</evidence>
<feature type="coiled-coil region" evidence="1">
    <location>
        <begin position="21"/>
        <end position="55"/>
    </location>
</feature>
<dbReference type="AlphaFoldDB" id="A0A8K0DHB5"/>
<dbReference type="EMBL" id="VTPC01000006">
    <property type="protein sequence ID" value="KAF2906173.1"/>
    <property type="molecule type" value="Genomic_DNA"/>
</dbReference>
<accession>A0A8K0DHB5</accession>
<sequence>MSVMMQMMEKTMCEIKEVRKRQDYVQEIKELKQENRKLTEKVENIKTAIKRMDRNNKKKKNCMQQKKNVKSEVLYKNTGKAEYAPIPGRPISKQMLKTQKEIETLFTKCPTTSVRIVAKKLNIPKSTVSDIKIRKLGIRAQNQKKAPKETYVIDEETYVILEPEGQRGSKYVHWKNHDELPFEFKFKRINAHKQEGLKHFGPYGSNDTEPEEDEDHKIYKRWKKQDSHAQQIITTLLVHVMTCNKASEMWVKLTSIYEQSTEMSLQILQGQFFSFKYDESKDIATHISNLTTLVNKIKEAGECISEAMFAQTPMFPQQRTKAPHRNALIGMTMFNENLSDTETEEKWYLDSGCNSHMTSHIKYFSQYTPYTSSNNLVKIGDGRLLEAKGIGDIQPDEELTAVLSRCTNQTEPLNEHLIAKYLKDYKEPDNIICLPSTSKAPSAENILFEDIKIKVTENNIQEEHISTDNILGNTIQEY</sequence>
<evidence type="ECO:0000313" key="3">
    <source>
        <dbReference type="EMBL" id="KAF2906173.1"/>
    </source>
</evidence>